<dbReference type="RefSeq" id="WP_344306423.1">
    <property type="nucleotide sequence ID" value="NZ_BAAANY010000001.1"/>
</dbReference>
<dbReference type="EMBL" id="BAAANY010000001">
    <property type="protein sequence ID" value="GAA1657113.1"/>
    <property type="molecule type" value="Genomic_DNA"/>
</dbReference>
<keyword evidence="3" id="KW-1185">Reference proteome</keyword>
<reference evidence="3" key="1">
    <citation type="journal article" date="2019" name="Int. J. Syst. Evol. Microbiol.">
        <title>The Global Catalogue of Microorganisms (GCM) 10K type strain sequencing project: providing services to taxonomists for standard genome sequencing and annotation.</title>
        <authorList>
            <consortium name="The Broad Institute Genomics Platform"/>
            <consortium name="The Broad Institute Genome Sequencing Center for Infectious Disease"/>
            <person name="Wu L."/>
            <person name="Ma J."/>
        </authorList>
    </citation>
    <scope>NUCLEOTIDE SEQUENCE [LARGE SCALE GENOMIC DNA]</scope>
    <source>
        <strain evidence="3">JCM 14718</strain>
    </source>
</reference>
<evidence type="ECO:0000313" key="2">
    <source>
        <dbReference type="EMBL" id="GAA1657113.1"/>
    </source>
</evidence>
<sequence>MPDTCTTTTRSVADELVRITPRDLWLLELLREHRTLTTEHLTTLGFLSGHRARKRLLLLHRRDVLDRWRYHVRPGSQSWRWTLGPLGAAILASRDGRPVPRPASVRAATDRLAGSGAIHHLLGCNGFFVALAFYARAHRGYELGRWWSEKRATAALHRVARPDGHGVWVSGDTRVPWWLEFDTGSEGLRQVTEKLTGYAPLVGTQWNFPILFWFPTPARERAVRHALHRRVPPGLVVATASGRPETSNPAGAVWRVVGDEGAVRTLADIPVADEPTSTIGARPGLLGAAVDREGMGTETASMSSSTEPEWHHQMPVGSRGADTVGLVSQQDRFDR</sequence>
<comment type="caution">
    <text evidence="2">The sequence shown here is derived from an EMBL/GenBank/DDBJ whole genome shotgun (WGS) entry which is preliminary data.</text>
</comment>
<feature type="compositionally biased region" description="Polar residues" evidence="1">
    <location>
        <begin position="298"/>
        <end position="307"/>
    </location>
</feature>
<proteinExistence type="predicted"/>
<protein>
    <recommendedName>
        <fullName evidence="4">Protein involved in plasmid replication-relaxation</fullName>
    </recommendedName>
</protein>
<feature type="region of interest" description="Disordered" evidence="1">
    <location>
        <begin position="296"/>
        <end position="335"/>
    </location>
</feature>
<gene>
    <name evidence="2" type="ORF">GCM10009765_03270</name>
</gene>
<evidence type="ECO:0000313" key="3">
    <source>
        <dbReference type="Proteomes" id="UP001500618"/>
    </source>
</evidence>
<accession>A0ABP4RQA1</accession>
<feature type="compositionally biased region" description="Polar residues" evidence="1">
    <location>
        <begin position="326"/>
        <end position="335"/>
    </location>
</feature>
<dbReference type="Pfam" id="PF13814">
    <property type="entry name" value="Replic_Relax"/>
    <property type="match status" value="1"/>
</dbReference>
<dbReference type="InterPro" id="IPR025855">
    <property type="entry name" value="Replic_Relax"/>
</dbReference>
<dbReference type="Proteomes" id="UP001500618">
    <property type="component" value="Unassembled WGS sequence"/>
</dbReference>
<organism evidence="2 3">
    <name type="scientific">Fodinicola feengrottensis</name>
    <dbReference type="NCBI Taxonomy" id="435914"/>
    <lineage>
        <taxon>Bacteria</taxon>
        <taxon>Bacillati</taxon>
        <taxon>Actinomycetota</taxon>
        <taxon>Actinomycetes</taxon>
        <taxon>Mycobacteriales</taxon>
        <taxon>Fodinicola</taxon>
    </lineage>
</organism>
<evidence type="ECO:0000256" key="1">
    <source>
        <dbReference type="SAM" id="MobiDB-lite"/>
    </source>
</evidence>
<evidence type="ECO:0008006" key="4">
    <source>
        <dbReference type="Google" id="ProtNLM"/>
    </source>
</evidence>
<name>A0ABP4RQA1_9ACTN</name>